<keyword evidence="3" id="KW-1185">Reference proteome</keyword>
<dbReference type="EMBL" id="QASA01000001">
    <property type="protein sequence ID" value="RDC63534.1"/>
    <property type="molecule type" value="Genomic_DNA"/>
</dbReference>
<organism evidence="2 3">
    <name type="scientific">Adhaeribacter pallidiroseus</name>
    <dbReference type="NCBI Taxonomy" id="2072847"/>
    <lineage>
        <taxon>Bacteria</taxon>
        <taxon>Pseudomonadati</taxon>
        <taxon>Bacteroidota</taxon>
        <taxon>Cytophagia</taxon>
        <taxon>Cytophagales</taxon>
        <taxon>Hymenobacteraceae</taxon>
        <taxon>Adhaeribacter</taxon>
    </lineage>
</organism>
<proteinExistence type="predicted"/>
<accession>A0A369QFR0</accession>
<dbReference type="AlphaFoldDB" id="A0A369QFR0"/>
<comment type="caution">
    <text evidence="2">The sequence shown here is derived from an EMBL/GenBank/DDBJ whole genome shotgun (WGS) entry which is preliminary data.</text>
</comment>
<dbReference type="Pfam" id="PF13480">
    <property type="entry name" value="Acetyltransf_6"/>
    <property type="match status" value="1"/>
</dbReference>
<gene>
    <name evidence="2" type="ORF">AHMF7616_02139</name>
</gene>
<dbReference type="SUPFAM" id="SSF55729">
    <property type="entry name" value="Acyl-CoA N-acyltransferases (Nat)"/>
    <property type="match status" value="1"/>
</dbReference>
<evidence type="ECO:0000259" key="1">
    <source>
        <dbReference type="Pfam" id="PF13480"/>
    </source>
</evidence>
<reference evidence="2 3" key="1">
    <citation type="submission" date="2018-04" db="EMBL/GenBank/DDBJ databases">
        <title>Adhaeribacter sp. HMF7616 genome sequencing and assembly.</title>
        <authorList>
            <person name="Kang H."/>
            <person name="Kang J."/>
            <person name="Cha I."/>
            <person name="Kim H."/>
            <person name="Joh K."/>
        </authorList>
    </citation>
    <scope>NUCLEOTIDE SEQUENCE [LARGE SCALE GENOMIC DNA]</scope>
    <source>
        <strain evidence="2 3">HMF7616</strain>
    </source>
</reference>
<sequence>MWKQLSSCHLNKVFWDSCVHHDPAGLVTALSWYLDVVAPQWEGWIKEENGQYIAVVPIVKRKIAGAPVITQPLLTQQFGIYTPQSGNDLEKYGQELITLFLKLPEAIEKYCFGPQDYQNLKNLLPFKEKTNWILPLQESYHLIRTRYSTNRTRDLEKARKARVKLQAGNNLWLHVFTLYRANVLNRLKKKQQATLLKIIPELVAAVLKRNLGRVYVVFSPTGQVVAGALFILYKNRLTYLLPAASEAGKKIGASTFLIDQVCQQFAGSKVVLDFEGSSIPSLAHFYQSFGAQPEIYGLLENYNMPAFLKFLNFLKPRN</sequence>
<dbReference type="InterPro" id="IPR016181">
    <property type="entry name" value="Acyl_CoA_acyltransferase"/>
</dbReference>
<dbReference type="InterPro" id="IPR038740">
    <property type="entry name" value="BioF2-like_GNAT_dom"/>
</dbReference>
<evidence type="ECO:0000313" key="3">
    <source>
        <dbReference type="Proteomes" id="UP000253919"/>
    </source>
</evidence>
<name>A0A369QFR0_9BACT</name>
<dbReference type="Gene3D" id="3.40.630.30">
    <property type="match status" value="1"/>
</dbReference>
<evidence type="ECO:0000313" key="2">
    <source>
        <dbReference type="EMBL" id="RDC63534.1"/>
    </source>
</evidence>
<dbReference type="Proteomes" id="UP000253919">
    <property type="component" value="Unassembled WGS sequence"/>
</dbReference>
<protein>
    <recommendedName>
        <fullName evidence="1">BioF2-like acetyltransferase domain-containing protein</fullName>
    </recommendedName>
</protein>
<feature type="domain" description="BioF2-like acetyltransferase" evidence="1">
    <location>
        <begin position="151"/>
        <end position="266"/>
    </location>
</feature>